<evidence type="ECO:0000256" key="7">
    <source>
        <dbReference type="ARBA" id="ARBA00023152"/>
    </source>
</evidence>
<proteinExistence type="inferred from homology"/>
<dbReference type="NCBIfam" id="NF033379">
    <property type="entry name" value="FrucBisAld_I"/>
    <property type="match status" value="1"/>
</dbReference>
<dbReference type="Pfam" id="PF00274">
    <property type="entry name" value="Glycolytic"/>
    <property type="match status" value="1"/>
</dbReference>
<keyword evidence="8 10" id="KW-0456">Lyase</keyword>
<evidence type="ECO:0000256" key="1">
    <source>
        <dbReference type="ARBA" id="ARBA00000441"/>
    </source>
</evidence>
<evidence type="ECO:0000256" key="4">
    <source>
        <dbReference type="ARBA" id="ARBA00010387"/>
    </source>
</evidence>
<dbReference type="Gene3D" id="3.20.20.70">
    <property type="entry name" value="Aldolase class I"/>
    <property type="match status" value="1"/>
</dbReference>
<sequence>MFFYVEQFPLEFQHFWNFLNALYAAQPLPWHFILKCPVAFALQFNVEVVRSFPHSLSHFADELIANAAYLATPGKGILAADESTGTIGKRLAGINVENIEENRRALRELLFCARGALRCLSGVIFFEETLYQKTADGKPFVQVLKEGGVLPGIKVDKGTVELAGTNGETTTQGHDDLGKRCAKFYEVGARFAKWRAVLKIGPTEPSQLAINENANGLARYAIICQENGLVPIVEPEILIDGPHDINRCAEVSERVFAACYKALNDHHVLLEGSLLKPNMVTPGSDAKKVAPEVVGEYTVRTLLRTVPPAVPGVVFLSGGQSEEEATLNLNAMNKLKGKKPWTLSFSFGRALQRSALNIWAGKKENVEKARAAFLSRCKANSEATLGAYKGDAATEGASESLHVKGYNY</sequence>
<evidence type="ECO:0000256" key="9">
    <source>
        <dbReference type="ARBA" id="ARBA00023270"/>
    </source>
</evidence>
<evidence type="ECO:0000256" key="10">
    <source>
        <dbReference type="RuleBase" id="RU003994"/>
    </source>
</evidence>
<dbReference type="FunFam" id="3.20.20.70:FF:000068">
    <property type="entry name" value="Fructose-bisphosphate aldolase"/>
    <property type="match status" value="1"/>
</dbReference>
<comment type="subcellular location">
    <subcellularLocation>
        <location evidence="2">Cytoplasm</location>
    </subcellularLocation>
</comment>
<dbReference type="EMBL" id="LR862139">
    <property type="protein sequence ID" value="CAD1818308.1"/>
    <property type="molecule type" value="Genomic_DNA"/>
</dbReference>
<evidence type="ECO:0000256" key="2">
    <source>
        <dbReference type="ARBA" id="ARBA00004496"/>
    </source>
</evidence>
<accession>A0A6V7NIH3</accession>
<dbReference type="GO" id="GO:0005737">
    <property type="term" value="C:cytoplasm"/>
    <property type="evidence" value="ECO:0007669"/>
    <property type="project" value="UniProtKB-SubCell"/>
</dbReference>
<comment type="pathway">
    <text evidence="3">Carbohydrate degradation; glycolysis; D-glyceraldehyde 3-phosphate and glycerone phosphate from D-glucose: step 4/4.</text>
</comment>
<dbReference type="CDD" id="cd00948">
    <property type="entry name" value="FBP_aldolase_I_a"/>
    <property type="match status" value="1"/>
</dbReference>
<dbReference type="PROSITE" id="PS00158">
    <property type="entry name" value="ALDOLASE_CLASS_I"/>
    <property type="match status" value="1"/>
</dbReference>
<dbReference type="InterPro" id="IPR000741">
    <property type="entry name" value="FBA_I"/>
</dbReference>
<dbReference type="InterPro" id="IPR013785">
    <property type="entry name" value="Aldolase_TIM"/>
</dbReference>
<dbReference type="GO" id="GO:0004332">
    <property type="term" value="F:fructose-bisphosphate aldolase activity"/>
    <property type="evidence" value="ECO:0007669"/>
    <property type="project" value="UniProtKB-EC"/>
</dbReference>
<dbReference type="InterPro" id="IPR029768">
    <property type="entry name" value="Aldolase_I_AS"/>
</dbReference>
<dbReference type="UniPathway" id="UPA00109">
    <property type="reaction ID" value="UER00183"/>
</dbReference>
<protein>
    <recommendedName>
        <fullName evidence="5 10">Fructose-bisphosphate aldolase</fullName>
        <ecNumber evidence="5 10">4.1.2.13</ecNumber>
    </recommendedName>
</protein>
<comment type="similarity">
    <text evidence="4 10">Belongs to the class I fructose-bisphosphate aldolase family.</text>
</comment>
<keyword evidence="7 10" id="KW-0324">Glycolysis</keyword>
<evidence type="ECO:0000256" key="8">
    <source>
        <dbReference type="ARBA" id="ARBA00023239"/>
    </source>
</evidence>
<comment type="catalytic activity">
    <reaction evidence="1 10">
        <text>beta-D-fructose 1,6-bisphosphate = D-glyceraldehyde 3-phosphate + dihydroxyacetone phosphate</text>
        <dbReference type="Rhea" id="RHEA:14729"/>
        <dbReference type="ChEBI" id="CHEBI:32966"/>
        <dbReference type="ChEBI" id="CHEBI:57642"/>
        <dbReference type="ChEBI" id="CHEBI:59776"/>
        <dbReference type="EC" id="4.1.2.13"/>
    </reaction>
</comment>
<dbReference type="PANTHER" id="PTHR11627">
    <property type="entry name" value="FRUCTOSE-BISPHOSPHATE ALDOLASE"/>
    <property type="match status" value="1"/>
</dbReference>
<dbReference type="SUPFAM" id="SSF51569">
    <property type="entry name" value="Aldolase"/>
    <property type="match status" value="1"/>
</dbReference>
<dbReference type="EC" id="4.1.2.13" evidence="5 10"/>
<gene>
    <name evidence="11" type="ORF">CB5_LOCUS1519</name>
</gene>
<keyword evidence="9" id="KW-0704">Schiff base</keyword>
<dbReference type="GO" id="GO:0006096">
    <property type="term" value="P:glycolytic process"/>
    <property type="evidence" value="ECO:0007669"/>
    <property type="project" value="UniProtKB-UniPathway"/>
</dbReference>
<evidence type="ECO:0000313" key="11">
    <source>
        <dbReference type="EMBL" id="CAD1818308.1"/>
    </source>
</evidence>
<evidence type="ECO:0000256" key="5">
    <source>
        <dbReference type="ARBA" id="ARBA00013068"/>
    </source>
</evidence>
<reference evidence="11" key="1">
    <citation type="submission" date="2020-07" db="EMBL/GenBank/DDBJ databases">
        <authorList>
            <person name="Lin J."/>
        </authorList>
    </citation>
    <scope>NUCLEOTIDE SEQUENCE</scope>
</reference>
<evidence type="ECO:0000256" key="3">
    <source>
        <dbReference type="ARBA" id="ARBA00004714"/>
    </source>
</evidence>
<keyword evidence="6" id="KW-0963">Cytoplasm</keyword>
<evidence type="ECO:0000256" key="6">
    <source>
        <dbReference type="ARBA" id="ARBA00022490"/>
    </source>
</evidence>
<dbReference type="AlphaFoldDB" id="A0A6V7NIH3"/>
<name>A0A6V7NIH3_ANACO</name>
<organism evidence="11">
    <name type="scientific">Ananas comosus var. bracteatus</name>
    <name type="common">red pineapple</name>
    <dbReference type="NCBI Taxonomy" id="296719"/>
    <lineage>
        <taxon>Eukaryota</taxon>
        <taxon>Viridiplantae</taxon>
        <taxon>Streptophyta</taxon>
        <taxon>Embryophyta</taxon>
        <taxon>Tracheophyta</taxon>
        <taxon>Spermatophyta</taxon>
        <taxon>Magnoliopsida</taxon>
        <taxon>Liliopsida</taxon>
        <taxon>Poales</taxon>
        <taxon>Bromeliaceae</taxon>
        <taxon>Bromelioideae</taxon>
        <taxon>Ananas</taxon>
    </lineage>
</organism>